<organism evidence="2">
    <name type="scientific">marine metagenome</name>
    <dbReference type="NCBI Taxonomy" id="408172"/>
    <lineage>
        <taxon>unclassified sequences</taxon>
        <taxon>metagenomes</taxon>
        <taxon>ecological metagenomes</taxon>
    </lineage>
</organism>
<evidence type="ECO:0000256" key="1">
    <source>
        <dbReference type="SAM" id="Phobius"/>
    </source>
</evidence>
<feature type="transmembrane region" description="Helical" evidence="1">
    <location>
        <begin position="36"/>
        <end position="57"/>
    </location>
</feature>
<sequence>VSDTKNEWELLVPIIPFLLVAPSLKLLAGWESVEAAFLIVVVPLLIFPAILVLGQLYNGNESWKHRYKEGGIFALGSLALS</sequence>
<evidence type="ECO:0000313" key="2">
    <source>
        <dbReference type="EMBL" id="SVA64143.1"/>
    </source>
</evidence>
<dbReference type="EMBL" id="UINC01015190">
    <property type="protein sequence ID" value="SVA64143.1"/>
    <property type="molecule type" value="Genomic_DNA"/>
</dbReference>
<reference evidence="2" key="1">
    <citation type="submission" date="2018-05" db="EMBL/GenBank/DDBJ databases">
        <authorList>
            <person name="Lanie J.A."/>
            <person name="Ng W.-L."/>
            <person name="Kazmierczak K.M."/>
            <person name="Andrzejewski T.M."/>
            <person name="Davidsen T.M."/>
            <person name="Wayne K.J."/>
            <person name="Tettelin H."/>
            <person name="Glass J.I."/>
            <person name="Rusch D."/>
            <person name="Podicherti R."/>
            <person name="Tsui H.-C.T."/>
            <person name="Winkler M.E."/>
        </authorList>
    </citation>
    <scope>NUCLEOTIDE SEQUENCE</scope>
</reference>
<gene>
    <name evidence="2" type="ORF">METZ01_LOCUS116997</name>
</gene>
<keyword evidence="1" id="KW-0472">Membrane</keyword>
<keyword evidence="1" id="KW-1133">Transmembrane helix</keyword>
<protein>
    <submittedName>
        <fullName evidence="2">Uncharacterized protein</fullName>
    </submittedName>
</protein>
<feature type="transmembrane region" description="Helical" evidence="1">
    <location>
        <begin position="12"/>
        <end position="30"/>
    </location>
</feature>
<proteinExistence type="predicted"/>
<feature type="non-terminal residue" evidence="2">
    <location>
        <position position="1"/>
    </location>
</feature>
<dbReference type="AlphaFoldDB" id="A0A381XIM3"/>
<feature type="non-terminal residue" evidence="2">
    <location>
        <position position="81"/>
    </location>
</feature>
<accession>A0A381XIM3</accession>
<keyword evidence="1" id="KW-0812">Transmembrane</keyword>
<name>A0A381XIM3_9ZZZZ</name>